<protein>
    <submittedName>
        <fullName evidence="3">Iron transporter FeoA</fullName>
    </submittedName>
</protein>
<dbReference type="SUPFAM" id="SSF50037">
    <property type="entry name" value="C-terminal domain of transcriptional repressors"/>
    <property type="match status" value="1"/>
</dbReference>
<accession>A0A178M9B9</accession>
<feature type="domain" description="Ferrous iron transporter FeoA-like" evidence="2">
    <location>
        <begin position="8"/>
        <end position="78"/>
    </location>
</feature>
<dbReference type="EMBL" id="LWQS01000059">
    <property type="protein sequence ID" value="OAN45126.1"/>
    <property type="molecule type" value="Genomic_DNA"/>
</dbReference>
<organism evidence="3 4">
    <name type="scientific">Chloroflexus islandicus</name>
    <dbReference type="NCBI Taxonomy" id="1707952"/>
    <lineage>
        <taxon>Bacteria</taxon>
        <taxon>Bacillati</taxon>
        <taxon>Chloroflexota</taxon>
        <taxon>Chloroflexia</taxon>
        <taxon>Chloroflexales</taxon>
        <taxon>Chloroflexineae</taxon>
        <taxon>Chloroflexaceae</taxon>
        <taxon>Chloroflexus</taxon>
    </lineage>
</organism>
<dbReference type="Gene3D" id="2.30.30.90">
    <property type="match status" value="1"/>
</dbReference>
<dbReference type="InterPro" id="IPR007167">
    <property type="entry name" value="Fe-transptr_FeoA-like"/>
</dbReference>
<evidence type="ECO:0000313" key="3">
    <source>
        <dbReference type="EMBL" id="OAN45126.1"/>
    </source>
</evidence>
<dbReference type="Pfam" id="PF04023">
    <property type="entry name" value="FeoA"/>
    <property type="match status" value="1"/>
</dbReference>
<dbReference type="GO" id="GO:0046914">
    <property type="term" value="F:transition metal ion binding"/>
    <property type="evidence" value="ECO:0007669"/>
    <property type="project" value="InterPro"/>
</dbReference>
<dbReference type="STRING" id="1707952.A6A03_15525"/>
<reference evidence="3 4" key="1">
    <citation type="submission" date="2016-04" db="EMBL/GenBank/DDBJ databases">
        <title>Chloroflexus islandicus sp. nov., a thermophilic filamentous anoxygenic phototrophic bacterium from geyser Strokkur (Iceland).</title>
        <authorList>
            <person name="Gaisin V.A."/>
            <person name="Kalashnikov A.M."/>
            <person name="Sukhacheva M.V."/>
            <person name="Grouzdev D.S."/>
            <person name="Ivanov T.M."/>
            <person name="Kuznetsov B."/>
            <person name="Gorlenko V.M."/>
        </authorList>
    </citation>
    <scope>NUCLEOTIDE SEQUENCE [LARGE SCALE GENOMIC DNA]</scope>
    <source>
        <strain evidence="4">isl-2</strain>
    </source>
</reference>
<gene>
    <name evidence="3" type="ORF">A6A03_15525</name>
</gene>
<dbReference type="AlphaFoldDB" id="A0A178M9B9"/>
<keyword evidence="1" id="KW-0408">Iron</keyword>
<proteinExistence type="predicted"/>
<evidence type="ECO:0000313" key="4">
    <source>
        <dbReference type="Proteomes" id="UP000078287"/>
    </source>
</evidence>
<dbReference type="RefSeq" id="WP_066788086.1">
    <property type="nucleotide sequence ID" value="NZ_LWQS01000059.1"/>
</dbReference>
<sequence>MKQTSHPIPLRFVNHGVRAKLVGIQSSQRISRRLSELGFVPGIELSVVADSGSALMIALGDTRMALEYPLAHALLVTVVEQGAC</sequence>
<dbReference type="SMART" id="SM00899">
    <property type="entry name" value="FeoA"/>
    <property type="match status" value="1"/>
</dbReference>
<dbReference type="InterPro" id="IPR008988">
    <property type="entry name" value="Transcriptional_repressor_C"/>
</dbReference>
<comment type="caution">
    <text evidence="3">The sequence shown here is derived from an EMBL/GenBank/DDBJ whole genome shotgun (WGS) entry which is preliminary data.</text>
</comment>
<dbReference type="OrthoDB" id="163764at2"/>
<name>A0A178M9B9_9CHLR</name>
<dbReference type="Proteomes" id="UP000078287">
    <property type="component" value="Unassembled WGS sequence"/>
</dbReference>
<dbReference type="InterPro" id="IPR038157">
    <property type="entry name" value="FeoA_core_dom"/>
</dbReference>
<keyword evidence="4" id="KW-1185">Reference proteome</keyword>
<evidence type="ECO:0000259" key="2">
    <source>
        <dbReference type="SMART" id="SM00899"/>
    </source>
</evidence>
<evidence type="ECO:0000256" key="1">
    <source>
        <dbReference type="ARBA" id="ARBA00023004"/>
    </source>
</evidence>